<name>A0A2L0EP90_SORCE</name>
<accession>A0A2L0EP90</accession>
<proteinExistence type="predicted"/>
<reference evidence="1 2" key="1">
    <citation type="submission" date="2015-09" db="EMBL/GenBank/DDBJ databases">
        <title>Sorangium comparison.</title>
        <authorList>
            <person name="Zaburannyi N."/>
            <person name="Bunk B."/>
            <person name="Overmann J."/>
            <person name="Mueller R."/>
        </authorList>
    </citation>
    <scope>NUCLEOTIDE SEQUENCE [LARGE SCALE GENOMIC DNA]</scope>
    <source>
        <strain evidence="1 2">So ce26</strain>
    </source>
</reference>
<dbReference type="AlphaFoldDB" id="A0A2L0EP90"/>
<evidence type="ECO:0000313" key="2">
    <source>
        <dbReference type="Proteomes" id="UP000238348"/>
    </source>
</evidence>
<gene>
    <name evidence="1" type="ORF">SOCE26_025330</name>
</gene>
<sequence>MGRRSKADGLGCLVAFIAAIVSPEFTEPPPPDELQEHAARLEKGFKEDASLLRRVSVLAAPWPEEGRPVTARYVRPSATDPFHTLEYQCVTCDEFRRVVRYAGTTPQGAAKDVSRVRREAVEHARTHAGRG</sequence>
<evidence type="ECO:0000313" key="1">
    <source>
        <dbReference type="EMBL" id="AUX41127.1"/>
    </source>
</evidence>
<dbReference type="Proteomes" id="UP000238348">
    <property type="component" value="Chromosome"/>
</dbReference>
<organism evidence="1 2">
    <name type="scientific">Sorangium cellulosum</name>
    <name type="common">Polyangium cellulosum</name>
    <dbReference type="NCBI Taxonomy" id="56"/>
    <lineage>
        <taxon>Bacteria</taxon>
        <taxon>Pseudomonadati</taxon>
        <taxon>Myxococcota</taxon>
        <taxon>Polyangia</taxon>
        <taxon>Polyangiales</taxon>
        <taxon>Polyangiaceae</taxon>
        <taxon>Sorangium</taxon>
    </lineage>
</organism>
<protein>
    <submittedName>
        <fullName evidence="1">Uncharacterized protein</fullName>
    </submittedName>
</protein>
<dbReference type="EMBL" id="CP012673">
    <property type="protein sequence ID" value="AUX41127.1"/>
    <property type="molecule type" value="Genomic_DNA"/>
</dbReference>